<comment type="caution">
    <text evidence="1">The sequence shown here is derived from an EMBL/GenBank/DDBJ whole genome shotgun (WGS) entry which is preliminary data.</text>
</comment>
<accession>A0ABD2PMU8</accession>
<dbReference type="AlphaFoldDB" id="A0ABD2PMU8"/>
<evidence type="ECO:0000313" key="1">
    <source>
        <dbReference type="EMBL" id="KAL3308840.1"/>
    </source>
</evidence>
<dbReference type="EMBL" id="JBJKFK010004629">
    <property type="protein sequence ID" value="KAL3308840.1"/>
    <property type="molecule type" value="Genomic_DNA"/>
</dbReference>
<organism evidence="1 2">
    <name type="scientific">Cichlidogyrus casuarinus</name>
    <dbReference type="NCBI Taxonomy" id="1844966"/>
    <lineage>
        <taxon>Eukaryota</taxon>
        <taxon>Metazoa</taxon>
        <taxon>Spiralia</taxon>
        <taxon>Lophotrochozoa</taxon>
        <taxon>Platyhelminthes</taxon>
        <taxon>Monogenea</taxon>
        <taxon>Monopisthocotylea</taxon>
        <taxon>Dactylogyridea</taxon>
        <taxon>Ancyrocephalidae</taxon>
        <taxon>Cichlidogyrus</taxon>
    </lineage>
</organism>
<protein>
    <submittedName>
        <fullName evidence="1">Uncharacterized protein</fullName>
    </submittedName>
</protein>
<feature type="non-terminal residue" evidence="1">
    <location>
        <position position="53"/>
    </location>
</feature>
<name>A0ABD2PMU8_9PLAT</name>
<sequence>MKLCHLPHSCITYEYILYITYHNLFISYKYYCVTYRKPCITYAYNVEVVVVEK</sequence>
<gene>
    <name evidence="1" type="ORF">Ciccas_012623</name>
</gene>
<evidence type="ECO:0000313" key="2">
    <source>
        <dbReference type="Proteomes" id="UP001626550"/>
    </source>
</evidence>
<keyword evidence="2" id="KW-1185">Reference proteome</keyword>
<dbReference type="Proteomes" id="UP001626550">
    <property type="component" value="Unassembled WGS sequence"/>
</dbReference>
<proteinExistence type="predicted"/>
<reference evidence="1 2" key="1">
    <citation type="submission" date="2024-11" db="EMBL/GenBank/DDBJ databases">
        <title>Adaptive evolution of stress response genes in parasites aligns with host niche diversity.</title>
        <authorList>
            <person name="Hahn C."/>
            <person name="Resl P."/>
        </authorList>
    </citation>
    <scope>NUCLEOTIDE SEQUENCE [LARGE SCALE GENOMIC DNA]</scope>
    <source>
        <strain evidence="1">EGGRZ-B1_66</strain>
        <tissue evidence="1">Body</tissue>
    </source>
</reference>